<gene>
    <name evidence="2" type="ORF">WN55_00895</name>
</gene>
<name>A0A154PB71_DUFNO</name>
<sequence>MDMSSESSAARWYEPPRSTLEPPSGGAGVAGVVGNPTDYRGYYTHAGPTAHHPAAAAAAHYAHSKLTISSIIFVEQDNCFPYETSTIIYDAIAFFLDDFYGSRTNGNTPCVTNLAKNRLAGTPKSPCALSGRKKSPTTAAIAGAHAPTDSFFRVSLVTGRFNDRLTTSRSTYG</sequence>
<keyword evidence="3" id="KW-1185">Reference proteome</keyword>
<evidence type="ECO:0000313" key="3">
    <source>
        <dbReference type="Proteomes" id="UP000076502"/>
    </source>
</evidence>
<protein>
    <submittedName>
        <fullName evidence="2">Uncharacterized protein</fullName>
    </submittedName>
</protein>
<feature type="region of interest" description="Disordered" evidence="1">
    <location>
        <begin position="1"/>
        <end position="31"/>
    </location>
</feature>
<dbReference type="AlphaFoldDB" id="A0A154PB71"/>
<evidence type="ECO:0000313" key="2">
    <source>
        <dbReference type="EMBL" id="KZC09159.1"/>
    </source>
</evidence>
<proteinExistence type="predicted"/>
<dbReference type="Proteomes" id="UP000076502">
    <property type="component" value="Unassembled WGS sequence"/>
</dbReference>
<reference evidence="2 3" key="1">
    <citation type="submission" date="2015-07" db="EMBL/GenBank/DDBJ databases">
        <title>The genome of Dufourea novaeangliae.</title>
        <authorList>
            <person name="Pan H."/>
            <person name="Kapheim K."/>
        </authorList>
    </citation>
    <scope>NUCLEOTIDE SEQUENCE [LARGE SCALE GENOMIC DNA]</scope>
    <source>
        <strain evidence="2">0120121106</strain>
        <tissue evidence="2">Whole body</tissue>
    </source>
</reference>
<accession>A0A154PB71</accession>
<dbReference type="EMBL" id="KQ434868">
    <property type="protein sequence ID" value="KZC09159.1"/>
    <property type="molecule type" value="Genomic_DNA"/>
</dbReference>
<organism evidence="2 3">
    <name type="scientific">Dufourea novaeangliae</name>
    <name type="common">Sweat bee</name>
    <dbReference type="NCBI Taxonomy" id="178035"/>
    <lineage>
        <taxon>Eukaryota</taxon>
        <taxon>Metazoa</taxon>
        <taxon>Ecdysozoa</taxon>
        <taxon>Arthropoda</taxon>
        <taxon>Hexapoda</taxon>
        <taxon>Insecta</taxon>
        <taxon>Pterygota</taxon>
        <taxon>Neoptera</taxon>
        <taxon>Endopterygota</taxon>
        <taxon>Hymenoptera</taxon>
        <taxon>Apocrita</taxon>
        <taxon>Aculeata</taxon>
        <taxon>Apoidea</taxon>
        <taxon>Anthophila</taxon>
        <taxon>Halictidae</taxon>
        <taxon>Rophitinae</taxon>
        <taxon>Dufourea</taxon>
    </lineage>
</organism>
<evidence type="ECO:0000256" key="1">
    <source>
        <dbReference type="SAM" id="MobiDB-lite"/>
    </source>
</evidence>